<dbReference type="AlphaFoldDB" id="A0A846TRM7"/>
<evidence type="ECO:0008006" key="4">
    <source>
        <dbReference type="Google" id="ProtNLM"/>
    </source>
</evidence>
<dbReference type="Proteomes" id="UP000521379">
    <property type="component" value="Unassembled WGS sequence"/>
</dbReference>
<proteinExistence type="predicted"/>
<name>A0A846TRM7_9MICC</name>
<keyword evidence="1" id="KW-0472">Membrane</keyword>
<reference evidence="2 3" key="1">
    <citation type="submission" date="2020-02" db="EMBL/GenBank/DDBJ databases">
        <authorList>
            <person name="Sun Q."/>
        </authorList>
    </citation>
    <scope>NUCLEOTIDE SEQUENCE [LARGE SCALE GENOMIC DNA]</scope>
    <source>
        <strain evidence="2 3">YIM 13062</strain>
    </source>
</reference>
<keyword evidence="1" id="KW-0812">Transmembrane</keyword>
<organism evidence="2 3">
    <name type="scientific">Kocuria subflava</name>
    <dbReference type="NCBI Taxonomy" id="1736139"/>
    <lineage>
        <taxon>Bacteria</taxon>
        <taxon>Bacillati</taxon>
        <taxon>Actinomycetota</taxon>
        <taxon>Actinomycetes</taxon>
        <taxon>Micrococcales</taxon>
        <taxon>Micrococcaceae</taxon>
        <taxon>Kocuria</taxon>
    </lineage>
</organism>
<protein>
    <recommendedName>
        <fullName evidence="4">TIGR02611 family protein</fullName>
    </recommendedName>
</protein>
<evidence type="ECO:0000256" key="1">
    <source>
        <dbReference type="SAM" id="Phobius"/>
    </source>
</evidence>
<evidence type="ECO:0000313" key="2">
    <source>
        <dbReference type="EMBL" id="NKE09489.1"/>
    </source>
</evidence>
<keyword evidence="1" id="KW-1133">Transmembrane helix</keyword>
<sequence length="110" mass="12516">MVRGSIALIGFALFIAGVAMLVLPGPGWVFIFLGIGVWSMEFDWAHRLNQWALRKLSVVWARWQATPLMQWWRWCRSGPRRQAADNIHGAQLQARGEPVTFSARNSFPGH</sequence>
<comment type="caution">
    <text evidence="2">The sequence shown here is derived from an EMBL/GenBank/DDBJ whole genome shotgun (WGS) entry which is preliminary data.</text>
</comment>
<dbReference type="EMBL" id="JAAVUN010000009">
    <property type="protein sequence ID" value="NKE09489.1"/>
    <property type="molecule type" value="Genomic_DNA"/>
</dbReference>
<gene>
    <name evidence="2" type="ORF">GTW58_05955</name>
</gene>
<evidence type="ECO:0000313" key="3">
    <source>
        <dbReference type="Proteomes" id="UP000521379"/>
    </source>
</evidence>
<accession>A0A846TRM7</accession>
<feature type="transmembrane region" description="Helical" evidence="1">
    <location>
        <begin position="6"/>
        <end position="38"/>
    </location>
</feature>
<keyword evidence="3" id="KW-1185">Reference proteome</keyword>
<dbReference type="InterPro" id="IPR019099">
    <property type="entry name" value="Uncharacterised_PGPGW_TM"/>
</dbReference>
<dbReference type="Pfam" id="PF09656">
    <property type="entry name" value="PGPGW"/>
    <property type="match status" value="1"/>
</dbReference>